<dbReference type="Proteomes" id="UP000315017">
    <property type="component" value="Chromosome"/>
</dbReference>
<keyword evidence="8" id="KW-1185">Reference proteome</keyword>
<dbReference type="RefSeq" id="WP_145097513.1">
    <property type="nucleotide sequence ID" value="NZ_CP036274.1"/>
</dbReference>
<dbReference type="GO" id="GO:0006689">
    <property type="term" value="P:ganglioside catabolic process"/>
    <property type="evidence" value="ECO:0007669"/>
    <property type="project" value="TreeGrafter"/>
</dbReference>
<dbReference type="PANTHER" id="PTHR10628">
    <property type="entry name" value="SIALIDASE"/>
    <property type="match status" value="1"/>
</dbReference>
<reference evidence="7 8" key="1">
    <citation type="submission" date="2019-02" db="EMBL/GenBank/DDBJ databases">
        <title>Deep-cultivation of Planctomycetes and their phenomic and genomic characterization uncovers novel biology.</title>
        <authorList>
            <person name="Wiegand S."/>
            <person name="Jogler M."/>
            <person name="Boedeker C."/>
            <person name="Pinto D."/>
            <person name="Vollmers J."/>
            <person name="Rivas-Marin E."/>
            <person name="Kohn T."/>
            <person name="Peeters S.H."/>
            <person name="Heuer A."/>
            <person name="Rast P."/>
            <person name="Oberbeckmann S."/>
            <person name="Bunk B."/>
            <person name="Jeske O."/>
            <person name="Meyerdierks A."/>
            <person name="Storesund J.E."/>
            <person name="Kallscheuer N."/>
            <person name="Luecker S."/>
            <person name="Lage O.M."/>
            <person name="Pohl T."/>
            <person name="Merkel B.J."/>
            <person name="Hornburger P."/>
            <person name="Mueller R.-W."/>
            <person name="Bruemmer F."/>
            <person name="Labrenz M."/>
            <person name="Spormann A.M."/>
            <person name="Op den Camp H."/>
            <person name="Overmann J."/>
            <person name="Amann R."/>
            <person name="Jetten M.S.M."/>
            <person name="Mascher T."/>
            <person name="Medema M.H."/>
            <person name="Devos D.P."/>
            <person name="Kaster A.-K."/>
            <person name="Ovreas L."/>
            <person name="Rohde M."/>
            <person name="Galperin M.Y."/>
            <person name="Jogler C."/>
        </authorList>
    </citation>
    <scope>NUCLEOTIDE SEQUENCE [LARGE SCALE GENOMIC DNA]</scope>
    <source>
        <strain evidence="7 8">ETA_A8</strain>
    </source>
</reference>
<dbReference type="OrthoDB" id="7294637at2"/>
<dbReference type="Pfam" id="PF13088">
    <property type="entry name" value="BNR_2"/>
    <property type="match status" value="1"/>
</dbReference>
<keyword evidence="7" id="KW-0378">Hydrolase</keyword>
<keyword evidence="5" id="KW-0732">Signal</keyword>
<feature type="region of interest" description="Disordered" evidence="4">
    <location>
        <begin position="268"/>
        <end position="287"/>
    </location>
</feature>
<dbReference type="GO" id="GO:0005737">
    <property type="term" value="C:cytoplasm"/>
    <property type="evidence" value="ECO:0007669"/>
    <property type="project" value="TreeGrafter"/>
</dbReference>
<dbReference type="SUPFAM" id="SSF50939">
    <property type="entry name" value="Sialidases"/>
    <property type="match status" value="1"/>
</dbReference>
<dbReference type="KEGG" id="aagg:ETAA8_61930"/>
<evidence type="ECO:0000256" key="5">
    <source>
        <dbReference type="SAM" id="SignalP"/>
    </source>
</evidence>
<keyword evidence="7" id="KW-0326">Glycosidase</keyword>
<protein>
    <recommendedName>
        <fullName evidence="3">exo-alpha-sialidase</fullName>
        <ecNumber evidence="3">3.2.1.18</ecNumber>
    </recommendedName>
</protein>
<name>A0A517YLF7_9BACT</name>
<comment type="similarity">
    <text evidence="2">Belongs to the glycosyl hydrolase 33 family.</text>
</comment>
<evidence type="ECO:0000256" key="4">
    <source>
        <dbReference type="SAM" id="MobiDB-lite"/>
    </source>
</evidence>
<evidence type="ECO:0000313" key="8">
    <source>
        <dbReference type="Proteomes" id="UP000315017"/>
    </source>
</evidence>
<evidence type="ECO:0000256" key="3">
    <source>
        <dbReference type="ARBA" id="ARBA00012733"/>
    </source>
</evidence>
<proteinExistence type="inferred from homology"/>
<dbReference type="EMBL" id="CP036274">
    <property type="protein sequence ID" value="QDU31040.1"/>
    <property type="molecule type" value="Genomic_DNA"/>
</dbReference>
<feature type="domain" description="Sialidase" evidence="6">
    <location>
        <begin position="127"/>
        <end position="380"/>
    </location>
</feature>
<evidence type="ECO:0000259" key="6">
    <source>
        <dbReference type="Pfam" id="PF13088"/>
    </source>
</evidence>
<dbReference type="AlphaFoldDB" id="A0A517YLF7"/>
<dbReference type="GO" id="GO:0009313">
    <property type="term" value="P:oligosaccharide catabolic process"/>
    <property type="evidence" value="ECO:0007669"/>
    <property type="project" value="TreeGrafter"/>
</dbReference>
<dbReference type="InterPro" id="IPR011040">
    <property type="entry name" value="Sialidase"/>
</dbReference>
<sequence length="420" mass="46270" precursor="true">MCSSLCPRIHAPLLAILGLLAASFAPAQAAEPIAEPTKIDLFTGGKEGYELFRIPGIIRTGNGTLLAYCEARRSAKGDWGHIDLVARRSTDNGLTWTPMKKLVELEGKFERNPAAVAQKLGREGEITLNNPIAIADPRPYIVHFLYCVEYNRLFYVRSEDDGFTFSKPLELTAAVNKLTPSYAWQALAVGPGHGIRLENGRLLAPVWLSTGKGGHAHRPSIISTIYSDDEGKTWQMGDVIAGETKPLVNPNESILLQLADGRVMINSRSESPEHRRAVSISPDGSTGWSEPKFHDQLLEPICMANLVRWTTTKESDKNRIVFSNPHNLERANAKPGQGRDRKNVSLKLSYDEGATWPVNKTLEAGPSGYSDMAIARDGTLICFYERTTPDEAPNSKSPKLTIARVSLQWLTDGKDQLPQE</sequence>
<dbReference type="GO" id="GO:0004308">
    <property type="term" value="F:exo-alpha-sialidase activity"/>
    <property type="evidence" value="ECO:0007669"/>
    <property type="project" value="UniProtKB-EC"/>
</dbReference>
<organism evidence="7 8">
    <name type="scientific">Anatilimnocola aggregata</name>
    <dbReference type="NCBI Taxonomy" id="2528021"/>
    <lineage>
        <taxon>Bacteria</taxon>
        <taxon>Pseudomonadati</taxon>
        <taxon>Planctomycetota</taxon>
        <taxon>Planctomycetia</taxon>
        <taxon>Pirellulales</taxon>
        <taxon>Pirellulaceae</taxon>
        <taxon>Anatilimnocola</taxon>
    </lineage>
</organism>
<feature type="chain" id="PRO_5021986987" description="exo-alpha-sialidase" evidence="5">
    <location>
        <begin position="30"/>
        <end position="420"/>
    </location>
</feature>
<evidence type="ECO:0000313" key="7">
    <source>
        <dbReference type="EMBL" id="QDU31040.1"/>
    </source>
</evidence>
<dbReference type="InterPro" id="IPR026856">
    <property type="entry name" value="Sialidase_fam"/>
</dbReference>
<dbReference type="Gene3D" id="2.120.10.10">
    <property type="match status" value="1"/>
</dbReference>
<dbReference type="InterPro" id="IPR036278">
    <property type="entry name" value="Sialidase_sf"/>
</dbReference>
<comment type="catalytic activity">
    <reaction evidence="1">
        <text>Hydrolysis of alpha-(2-&gt;3)-, alpha-(2-&gt;6)-, alpha-(2-&gt;8)- glycosidic linkages of terminal sialic acid residues in oligosaccharides, glycoproteins, glycolipids, colominic acid and synthetic substrates.</text>
        <dbReference type="EC" id="3.2.1.18"/>
    </reaction>
</comment>
<feature type="signal peptide" evidence="5">
    <location>
        <begin position="1"/>
        <end position="29"/>
    </location>
</feature>
<dbReference type="PANTHER" id="PTHR10628:SF30">
    <property type="entry name" value="EXO-ALPHA-SIALIDASE"/>
    <property type="match status" value="1"/>
</dbReference>
<gene>
    <name evidence="7" type="primary">nedA_3</name>
    <name evidence="7" type="ORF">ETAA8_61930</name>
</gene>
<dbReference type="CDD" id="cd15482">
    <property type="entry name" value="Sialidase_non-viral"/>
    <property type="match status" value="1"/>
</dbReference>
<dbReference type="GO" id="GO:0016020">
    <property type="term" value="C:membrane"/>
    <property type="evidence" value="ECO:0007669"/>
    <property type="project" value="TreeGrafter"/>
</dbReference>
<evidence type="ECO:0000256" key="1">
    <source>
        <dbReference type="ARBA" id="ARBA00000427"/>
    </source>
</evidence>
<accession>A0A517YLF7</accession>
<dbReference type="EC" id="3.2.1.18" evidence="3"/>
<evidence type="ECO:0000256" key="2">
    <source>
        <dbReference type="ARBA" id="ARBA00009348"/>
    </source>
</evidence>